<evidence type="ECO:0000313" key="1">
    <source>
        <dbReference type="EMBL" id="MFC4012329.1"/>
    </source>
</evidence>
<name>A0ABV8GJJ1_9ACTN</name>
<sequence length="250" mass="27291">MDTSLEIVNVKRRLRRMQVCLITVMAAAVATGLLLVNNSGEAVAQDGGKVRFGEIEVERINVVAPDGKPRMVLSNKERSPAAVVNGVDLGNGGTRAGMTFYNAEGDEAGGMGTDNGVHDGKRWASGQLAFDQYKQDQTLVLRYMEQQGAQGVGLEVKDRPETPLSEYFEEYKKISEMPPGPEQDQAMAEFRKKYPSPQRVFIGKNPDKSSAVTLADGQGTPRIVMRVDQDGNPQIQFMNAKGKVTRTIKG</sequence>
<comment type="caution">
    <text evidence="1">The sequence shown here is derived from an EMBL/GenBank/DDBJ whole genome shotgun (WGS) entry which is preliminary data.</text>
</comment>
<dbReference type="RefSeq" id="WP_379532247.1">
    <property type="nucleotide sequence ID" value="NZ_JBHSBI010000021.1"/>
</dbReference>
<keyword evidence="2" id="KW-1185">Reference proteome</keyword>
<evidence type="ECO:0000313" key="2">
    <source>
        <dbReference type="Proteomes" id="UP001595851"/>
    </source>
</evidence>
<dbReference type="EMBL" id="JBHSBI010000021">
    <property type="protein sequence ID" value="MFC4012329.1"/>
    <property type="molecule type" value="Genomic_DNA"/>
</dbReference>
<proteinExistence type="predicted"/>
<reference evidence="2" key="1">
    <citation type="journal article" date="2019" name="Int. J. Syst. Evol. Microbiol.">
        <title>The Global Catalogue of Microorganisms (GCM) 10K type strain sequencing project: providing services to taxonomists for standard genome sequencing and annotation.</title>
        <authorList>
            <consortium name="The Broad Institute Genomics Platform"/>
            <consortium name="The Broad Institute Genome Sequencing Center for Infectious Disease"/>
            <person name="Wu L."/>
            <person name="Ma J."/>
        </authorList>
    </citation>
    <scope>NUCLEOTIDE SEQUENCE [LARGE SCALE GENOMIC DNA]</scope>
    <source>
        <strain evidence="2">TBRC 1276</strain>
    </source>
</reference>
<organism evidence="1 2">
    <name type="scientific">Nonomuraea purpurea</name>
    <dbReference type="NCBI Taxonomy" id="1849276"/>
    <lineage>
        <taxon>Bacteria</taxon>
        <taxon>Bacillati</taxon>
        <taxon>Actinomycetota</taxon>
        <taxon>Actinomycetes</taxon>
        <taxon>Streptosporangiales</taxon>
        <taxon>Streptosporangiaceae</taxon>
        <taxon>Nonomuraea</taxon>
    </lineage>
</organism>
<gene>
    <name evidence="1" type="ORF">ACFOY2_34200</name>
</gene>
<accession>A0ABV8GJJ1</accession>
<dbReference type="Proteomes" id="UP001595851">
    <property type="component" value="Unassembled WGS sequence"/>
</dbReference>
<protein>
    <submittedName>
        <fullName evidence="1">Uncharacterized protein</fullName>
    </submittedName>
</protein>